<proteinExistence type="inferred from homology"/>
<gene>
    <name evidence="8" type="ORF">X801_05489</name>
</gene>
<feature type="repeat" description="TPR" evidence="5">
    <location>
        <begin position="260"/>
        <end position="293"/>
    </location>
</feature>
<dbReference type="Proteomes" id="UP000243686">
    <property type="component" value="Unassembled WGS sequence"/>
</dbReference>
<dbReference type="SUPFAM" id="SSF48452">
    <property type="entry name" value="TPR-like"/>
    <property type="match status" value="1"/>
</dbReference>
<dbReference type="GO" id="GO:0101031">
    <property type="term" value="C:protein folding chaperone complex"/>
    <property type="evidence" value="ECO:0007669"/>
    <property type="project" value="TreeGrafter"/>
</dbReference>
<dbReference type="InterPro" id="IPR025986">
    <property type="entry name" value="RPAP3-like_C"/>
</dbReference>
<sequence>MLSDLPGEAQRKEKGESAYPTGGGFSPPTYFLSCIALCVGAASGRVMGAVSGNTFNVLSQFPVNIMDPEKFIELQKQMRENNEEVADFLKDFSSWKETVEAKDARLQNKTVDTDSLPAVRNSLLRKQRKKRKKVEPTPKTSANRIRGYDYRAWDKFDVDKALNEVEDDIKATDSESSLTDEELENSRRINLSKEARELGNLRFKEGNYVDAVEQYTTAVRLTPEDPVPLTNRAFAHLKLERYASAEADCSAALALDSKCIKALFRRALARKNLGKTDEAISDLEFILQLDPDNKATVKELSSLTGKTAANPKTDSTQTASLVSTDHKRLDRGARRFRRIPIVEVGGHSNAKQGSSANEETGDILKGSCRPVGDTPFEMFPSPPILDSLPKERAPSNPVNHHDPAVPTSGLKIQLTANGPSNWFQLERELRELCGRARDALPKAAVEYLCRIDPTQYQNVIGSNLETGFLTQMLLALTENNILTPAEIALRLDHLCRLSRFDVAWMMVDDRSRDLLNRLVLLLQQCDAVPREKLNHIRSQFSEL</sequence>
<evidence type="ECO:0000256" key="4">
    <source>
        <dbReference type="ARBA" id="ARBA00040133"/>
    </source>
</evidence>
<protein>
    <recommendedName>
        <fullName evidence="4">RNA polymerase II-associated protein 3</fullName>
    </recommendedName>
</protein>
<comment type="similarity">
    <text evidence="3">Belongs to the RPAP3 family.</text>
</comment>
<dbReference type="EMBL" id="KV893976">
    <property type="protein sequence ID" value="OON18652.1"/>
    <property type="molecule type" value="Genomic_DNA"/>
</dbReference>
<dbReference type="Pfam" id="PF13877">
    <property type="entry name" value="RPAP3_C"/>
    <property type="match status" value="1"/>
</dbReference>
<organism evidence="8 9">
    <name type="scientific">Opisthorchis viverrini</name>
    <name type="common">Southeast Asian liver fluke</name>
    <dbReference type="NCBI Taxonomy" id="6198"/>
    <lineage>
        <taxon>Eukaryota</taxon>
        <taxon>Metazoa</taxon>
        <taxon>Spiralia</taxon>
        <taxon>Lophotrochozoa</taxon>
        <taxon>Platyhelminthes</taxon>
        <taxon>Trematoda</taxon>
        <taxon>Digenea</taxon>
        <taxon>Opisthorchiida</taxon>
        <taxon>Opisthorchiata</taxon>
        <taxon>Opisthorchiidae</taxon>
        <taxon>Opisthorchis</taxon>
    </lineage>
</organism>
<feature type="region of interest" description="Disordered" evidence="6">
    <location>
        <begin position="1"/>
        <end position="21"/>
    </location>
</feature>
<evidence type="ECO:0000256" key="1">
    <source>
        <dbReference type="ARBA" id="ARBA00022737"/>
    </source>
</evidence>
<dbReference type="InterPro" id="IPR019734">
    <property type="entry name" value="TPR_rpt"/>
</dbReference>
<name>A0A1S8WVV5_OPIVI</name>
<evidence type="ECO:0000259" key="7">
    <source>
        <dbReference type="Pfam" id="PF13877"/>
    </source>
</evidence>
<dbReference type="PANTHER" id="PTHR46423">
    <property type="entry name" value="RNA POLYMERASE II-ASSOCIATED PROTEIN 3"/>
    <property type="match status" value="1"/>
</dbReference>
<dbReference type="AlphaFoldDB" id="A0A1S8WVV5"/>
<dbReference type="Pfam" id="PF13181">
    <property type="entry name" value="TPR_8"/>
    <property type="match status" value="1"/>
</dbReference>
<keyword evidence="9" id="KW-1185">Reference proteome</keyword>
<dbReference type="Gene3D" id="1.25.40.10">
    <property type="entry name" value="Tetratricopeptide repeat domain"/>
    <property type="match status" value="1"/>
</dbReference>
<keyword evidence="2 5" id="KW-0802">TPR repeat</keyword>
<evidence type="ECO:0000313" key="8">
    <source>
        <dbReference type="EMBL" id="OON18652.1"/>
    </source>
</evidence>
<evidence type="ECO:0000256" key="3">
    <source>
        <dbReference type="ARBA" id="ARBA00038275"/>
    </source>
</evidence>
<evidence type="ECO:0000256" key="5">
    <source>
        <dbReference type="PROSITE-ProRule" id="PRU00339"/>
    </source>
</evidence>
<dbReference type="SMART" id="SM00028">
    <property type="entry name" value="TPR"/>
    <property type="match status" value="3"/>
</dbReference>
<reference evidence="8 9" key="1">
    <citation type="submission" date="2015-03" db="EMBL/GenBank/DDBJ databases">
        <title>Draft genome of the nematode, Opisthorchis viverrini.</title>
        <authorList>
            <person name="Mitreva M."/>
        </authorList>
    </citation>
    <scope>NUCLEOTIDE SEQUENCE [LARGE SCALE GENOMIC DNA]</scope>
    <source>
        <strain evidence="8">Khon Kaen</strain>
    </source>
</reference>
<keyword evidence="1" id="KW-0677">Repeat</keyword>
<feature type="repeat" description="TPR" evidence="5">
    <location>
        <begin position="192"/>
        <end position="225"/>
    </location>
</feature>
<dbReference type="Pfam" id="PF13414">
    <property type="entry name" value="TPR_11"/>
    <property type="match status" value="1"/>
</dbReference>
<evidence type="ECO:0000256" key="2">
    <source>
        <dbReference type="ARBA" id="ARBA00022803"/>
    </source>
</evidence>
<dbReference type="InterPro" id="IPR051966">
    <property type="entry name" value="RPAP3"/>
</dbReference>
<dbReference type="PANTHER" id="PTHR46423:SF1">
    <property type="entry name" value="RNA POLYMERASE II-ASSOCIATED PROTEIN 3"/>
    <property type="match status" value="1"/>
</dbReference>
<accession>A0A1S8WVV5</accession>
<evidence type="ECO:0000256" key="6">
    <source>
        <dbReference type="SAM" id="MobiDB-lite"/>
    </source>
</evidence>
<evidence type="ECO:0000313" key="9">
    <source>
        <dbReference type="Proteomes" id="UP000243686"/>
    </source>
</evidence>
<feature type="domain" description="RNA-polymerase II-associated protein 3-like C-terminal" evidence="7">
    <location>
        <begin position="419"/>
        <end position="510"/>
    </location>
</feature>
<dbReference type="InterPro" id="IPR011990">
    <property type="entry name" value="TPR-like_helical_dom_sf"/>
</dbReference>
<dbReference type="PROSITE" id="PS50005">
    <property type="entry name" value="TPR"/>
    <property type="match status" value="2"/>
</dbReference>